<organism evidence="1 2">
    <name type="scientific">Paenibacillus mendelii</name>
    <dbReference type="NCBI Taxonomy" id="206163"/>
    <lineage>
        <taxon>Bacteria</taxon>
        <taxon>Bacillati</taxon>
        <taxon>Bacillota</taxon>
        <taxon>Bacilli</taxon>
        <taxon>Bacillales</taxon>
        <taxon>Paenibacillaceae</taxon>
        <taxon>Paenibacillus</taxon>
    </lineage>
</organism>
<dbReference type="EMBL" id="JBHLVF010000041">
    <property type="protein sequence ID" value="MFC0394685.1"/>
    <property type="molecule type" value="Genomic_DNA"/>
</dbReference>
<keyword evidence="2" id="KW-1185">Reference proteome</keyword>
<sequence>MFLMGAAAFQLFGGGRDRSLEQWRADEERYRIALKAINPNKEDRYQSIDEYIEAWTHENEYFITEVM</sequence>
<evidence type="ECO:0000313" key="2">
    <source>
        <dbReference type="Proteomes" id="UP001589818"/>
    </source>
</evidence>
<gene>
    <name evidence="1" type="ORF">ACFFJ8_25405</name>
</gene>
<comment type="caution">
    <text evidence="1">The sequence shown here is derived from an EMBL/GenBank/DDBJ whole genome shotgun (WGS) entry which is preliminary data.</text>
</comment>
<proteinExistence type="predicted"/>
<reference evidence="1 2" key="1">
    <citation type="submission" date="2024-09" db="EMBL/GenBank/DDBJ databases">
        <authorList>
            <person name="Sun Q."/>
            <person name="Mori K."/>
        </authorList>
    </citation>
    <scope>NUCLEOTIDE SEQUENCE [LARGE SCALE GENOMIC DNA]</scope>
    <source>
        <strain evidence="1 2">CCM 4839</strain>
    </source>
</reference>
<dbReference type="RefSeq" id="WP_379125356.1">
    <property type="nucleotide sequence ID" value="NZ_JBHLVF010000041.1"/>
</dbReference>
<dbReference type="Proteomes" id="UP001589818">
    <property type="component" value="Unassembled WGS sequence"/>
</dbReference>
<name>A0ABV6JFI7_9BACL</name>
<evidence type="ECO:0000313" key="1">
    <source>
        <dbReference type="EMBL" id="MFC0394685.1"/>
    </source>
</evidence>
<protein>
    <submittedName>
        <fullName evidence="1">Uncharacterized protein</fullName>
    </submittedName>
</protein>
<accession>A0ABV6JFI7</accession>